<dbReference type="Proteomes" id="UP000309128">
    <property type="component" value="Unassembled WGS sequence"/>
</dbReference>
<organism evidence="1 2">
    <name type="scientific">Nonomuraea turkmeniaca</name>
    <dbReference type="NCBI Taxonomy" id="103838"/>
    <lineage>
        <taxon>Bacteria</taxon>
        <taxon>Bacillati</taxon>
        <taxon>Actinomycetota</taxon>
        <taxon>Actinomycetes</taxon>
        <taxon>Streptosporangiales</taxon>
        <taxon>Streptosporangiaceae</taxon>
        <taxon>Nonomuraea</taxon>
    </lineage>
</organism>
<proteinExistence type="predicted"/>
<sequence length="196" mass="21960">MTAPTTDWITWLQADTWVNPFAANATATKISDKHPSEAREALNYMTWNARRIAREFASQTIHTPAPDGVGDWWPRTPKERSRVRKDYSEWIKTTPLAVALEKRTTFKGDASRSYEVRGADGLLKPMTWGDLRSIAMRQPADALVILASDAEENSFHPLMTVTLFAHYVESKYAIDSTVHGSPQQGSKPCILLTPAD</sequence>
<evidence type="ECO:0000313" key="1">
    <source>
        <dbReference type="EMBL" id="TMR00432.1"/>
    </source>
</evidence>
<gene>
    <name evidence="1" type="ORF">ETD86_54690</name>
</gene>
<protein>
    <submittedName>
        <fullName evidence="1">Uncharacterized protein</fullName>
    </submittedName>
</protein>
<reference evidence="1 2" key="1">
    <citation type="submission" date="2019-05" db="EMBL/GenBank/DDBJ databases">
        <title>Draft genome sequence of Nonomuraea turkmeniaca DSM 43926.</title>
        <authorList>
            <person name="Saricaoglu S."/>
            <person name="Isik K."/>
        </authorList>
    </citation>
    <scope>NUCLEOTIDE SEQUENCE [LARGE SCALE GENOMIC DNA]</scope>
    <source>
        <strain evidence="1 2">DSM 43926</strain>
    </source>
</reference>
<name>A0A5S4ETV5_9ACTN</name>
<evidence type="ECO:0000313" key="2">
    <source>
        <dbReference type="Proteomes" id="UP000309128"/>
    </source>
</evidence>
<accession>A0A5S4ETV5</accession>
<dbReference type="EMBL" id="VCKY01000585">
    <property type="protein sequence ID" value="TMR00432.1"/>
    <property type="molecule type" value="Genomic_DNA"/>
</dbReference>
<keyword evidence="2" id="KW-1185">Reference proteome</keyword>
<dbReference type="AlphaFoldDB" id="A0A5S4ETV5"/>
<comment type="caution">
    <text evidence="1">The sequence shown here is derived from an EMBL/GenBank/DDBJ whole genome shotgun (WGS) entry which is preliminary data.</text>
</comment>